<feature type="non-terminal residue" evidence="1">
    <location>
        <position position="34"/>
    </location>
</feature>
<dbReference type="EMBL" id="LAZR01021659">
    <property type="protein sequence ID" value="KKL84593.1"/>
    <property type="molecule type" value="Genomic_DNA"/>
</dbReference>
<reference evidence="1" key="1">
    <citation type="journal article" date="2015" name="Nature">
        <title>Complex archaea that bridge the gap between prokaryotes and eukaryotes.</title>
        <authorList>
            <person name="Spang A."/>
            <person name="Saw J.H."/>
            <person name="Jorgensen S.L."/>
            <person name="Zaremba-Niedzwiedzka K."/>
            <person name="Martijn J."/>
            <person name="Lind A.E."/>
            <person name="van Eijk R."/>
            <person name="Schleper C."/>
            <person name="Guy L."/>
            <person name="Ettema T.J."/>
        </authorList>
    </citation>
    <scope>NUCLEOTIDE SEQUENCE</scope>
</reference>
<protein>
    <submittedName>
        <fullName evidence="1">Uncharacterized protein</fullName>
    </submittedName>
</protein>
<evidence type="ECO:0000313" key="1">
    <source>
        <dbReference type="EMBL" id="KKL84593.1"/>
    </source>
</evidence>
<name>A0A0F9FEA7_9ZZZZ</name>
<sequence length="34" mass="4027">MIDCLFQLNDDGLWQCQNEGCGWIYPLKEDKPPR</sequence>
<proteinExistence type="predicted"/>
<dbReference type="AlphaFoldDB" id="A0A0F9FEA7"/>
<organism evidence="1">
    <name type="scientific">marine sediment metagenome</name>
    <dbReference type="NCBI Taxonomy" id="412755"/>
    <lineage>
        <taxon>unclassified sequences</taxon>
        <taxon>metagenomes</taxon>
        <taxon>ecological metagenomes</taxon>
    </lineage>
</organism>
<comment type="caution">
    <text evidence="1">The sequence shown here is derived from an EMBL/GenBank/DDBJ whole genome shotgun (WGS) entry which is preliminary data.</text>
</comment>
<gene>
    <name evidence="1" type="ORF">LCGC14_1963200</name>
</gene>
<accession>A0A0F9FEA7</accession>